<dbReference type="GeneID" id="10795629"/>
<dbReference type="RefSeq" id="WP_013876053.1">
    <property type="nucleotide sequence ID" value="NC_015659.1"/>
</dbReference>
<dbReference type="HOGENOM" id="CLU_1178113_0_0_2"/>
<dbReference type="EMBL" id="CP002842">
    <property type="protein sequence ID" value="AEH39515.1"/>
    <property type="molecule type" value="Genomic_DNA"/>
</dbReference>
<dbReference type="KEGG" id="hxa:Halxa_0275"/>
<keyword evidence="2" id="KW-0614">Plasmid</keyword>
<dbReference type="AlphaFoldDB" id="F8DES5"/>
<keyword evidence="3" id="KW-1185">Reference proteome</keyword>
<gene>
    <name evidence="2" type="ordered locus">Halxa_0275</name>
</gene>
<protein>
    <submittedName>
        <fullName evidence="2">Uncharacterized protein</fullName>
    </submittedName>
</protein>
<dbReference type="OrthoDB" id="212292at2157"/>
<evidence type="ECO:0000313" key="2">
    <source>
        <dbReference type="EMBL" id="AEH39515.1"/>
    </source>
</evidence>
<dbReference type="Proteomes" id="UP000006794">
    <property type="component" value="Plasmid pHALXA03"/>
</dbReference>
<evidence type="ECO:0000256" key="1">
    <source>
        <dbReference type="SAM" id="MobiDB-lite"/>
    </source>
</evidence>
<feature type="region of interest" description="Disordered" evidence="1">
    <location>
        <begin position="215"/>
        <end position="235"/>
    </location>
</feature>
<geneLocation type="plasmid" evidence="2 3">
    <name>pHALXA03</name>
</geneLocation>
<name>F8DES5_HALXS</name>
<organism evidence="2 3">
    <name type="scientific">Halopiger xanaduensis (strain DSM 18323 / JCM 14033 / SH-6)</name>
    <dbReference type="NCBI Taxonomy" id="797210"/>
    <lineage>
        <taxon>Archaea</taxon>
        <taxon>Methanobacteriati</taxon>
        <taxon>Methanobacteriota</taxon>
        <taxon>Stenosarchaea group</taxon>
        <taxon>Halobacteria</taxon>
        <taxon>Halobacteriales</taxon>
        <taxon>Natrialbaceae</taxon>
        <taxon>Halopiger</taxon>
    </lineage>
</organism>
<sequence>MPKPEIPDACELPCAINGWLYDTDDTSNGHVWRSSEHDCSIGVFDTIGSVAVRVTDDRVSGFASNITLERIDYDDDRDAALVDGFAAACEWMTETDPDAWSHPDVCEAVFDAPPGYALETYYLENREAIVYYRDLAFDGDRPTRRVPDEYSRENCPYLYVHEWRGSGSATVALTPWTEAHGPGSRHPEIESVVETPSECGLEVAVTMARQWAREHTEGEIDADATGQAGLEGWSA</sequence>
<accession>F8DES5</accession>
<evidence type="ECO:0000313" key="3">
    <source>
        <dbReference type="Proteomes" id="UP000006794"/>
    </source>
</evidence>
<proteinExistence type="predicted"/>
<reference evidence="3" key="1">
    <citation type="journal article" date="2012" name="Stand. Genomic Sci.">
        <title>Complete genome sequence of Halopiger xanaduensis type strain (SH-6(T)).</title>
        <authorList>
            <person name="Anderson I."/>
            <person name="Tindall B.J."/>
            <person name="Rohde M."/>
            <person name="Lucas S."/>
            <person name="Han J."/>
            <person name="Lapidus A."/>
            <person name="Cheng J.F."/>
            <person name="Goodwin L."/>
            <person name="Pitluck S."/>
            <person name="Peters L."/>
            <person name="Pati A."/>
            <person name="Mikhailova N."/>
            <person name="Pagani I."/>
            <person name="Teshima H."/>
            <person name="Han C."/>
            <person name="Tapia R."/>
            <person name="Land M."/>
            <person name="Woyke T."/>
            <person name="Klenk H.P."/>
            <person name="Kyrpides N."/>
            <person name="Ivanova N."/>
        </authorList>
    </citation>
    <scope>NUCLEOTIDE SEQUENCE [LARGE SCALE GENOMIC DNA]</scope>
    <source>
        <strain evidence="3">DSM 18323 / JCM 14033 / SH-6</strain>
        <plasmid evidence="3">Plasmid pHALXA03</plasmid>
    </source>
</reference>